<feature type="transmembrane region" description="Helical" evidence="8">
    <location>
        <begin position="315"/>
        <end position="342"/>
    </location>
</feature>
<dbReference type="EMBL" id="JANFXK010000004">
    <property type="protein sequence ID" value="MCQ4636215.1"/>
    <property type="molecule type" value="Genomic_DNA"/>
</dbReference>
<dbReference type="Gene3D" id="1.20.1730.10">
    <property type="entry name" value="Sodium/glucose cotransporter"/>
    <property type="match status" value="1"/>
</dbReference>
<keyword evidence="3" id="KW-0813">Transport</keyword>
<reference evidence="9 10" key="1">
    <citation type="submission" date="2022-06" db="EMBL/GenBank/DDBJ databases">
        <title>Isolation of gut microbiota from human fecal samples.</title>
        <authorList>
            <person name="Pamer E.G."/>
            <person name="Barat B."/>
            <person name="Waligurski E."/>
            <person name="Medina S."/>
            <person name="Paddock L."/>
            <person name="Mostad J."/>
        </authorList>
    </citation>
    <scope>NUCLEOTIDE SEQUENCE [LARGE SCALE GENOMIC DNA]</scope>
    <source>
        <strain evidence="9 10">SL.3.17</strain>
    </source>
</reference>
<feature type="transmembrane region" description="Helical" evidence="8">
    <location>
        <begin position="266"/>
        <end position="287"/>
    </location>
</feature>
<feature type="transmembrane region" description="Helical" evidence="8">
    <location>
        <begin position="441"/>
        <end position="459"/>
    </location>
</feature>
<gene>
    <name evidence="9" type="ORF">NE619_05700</name>
</gene>
<feature type="transmembrane region" description="Helical" evidence="8">
    <location>
        <begin position="418"/>
        <end position="435"/>
    </location>
</feature>
<evidence type="ECO:0000313" key="10">
    <source>
        <dbReference type="Proteomes" id="UP001524502"/>
    </source>
</evidence>
<feature type="transmembrane region" description="Helical" evidence="8">
    <location>
        <begin position="120"/>
        <end position="149"/>
    </location>
</feature>
<comment type="caution">
    <text evidence="9">The sequence shown here is derived from an EMBL/GenBank/DDBJ whole genome shotgun (WGS) entry which is preliminary data.</text>
</comment>
<feature type="transmembrane region" description="Helical" evidence="8">
    <location>
        <begin position="6"/>
        <end position="27"/>
    </location>
</feature>
<sequence length="470" mass="52181">MINSFYFVAAYILILFLLSAFLIRKALNSFEEYGYCGRSLSIGFVFFTYLGTWIGGGTIIGLVSRSYDFGASQYWIIAMSCVAELFFALFFIGKIRRLGLKSVTDFFALRYPGHREAVRIPAVAALLIRNVTMVAMQFAALSYLVTFVFGINRNLALLLVFLVIISYTVLSGLWGVAVTDIFQGLLQTAGLVMLVIISLRFAGGMKAVTSFYNAQGNLENLSLFATDMSWYEILLYIIAFGLFFLMNDQTNWERIYASKGSKTAKWGFMIPLVVTMIMLVMITYLGVFQRAIFNGTAESASIIYNFIFNLADSKWMIPILVALIAAIMSSADSFLLASGVMISEDIIKRFIIRDAGDKEMIFFARVFVVVTGAIAFAFAINIEDILYLWLTGIGMTSIILVPGYFLGWFSKHTSTRGAMAGMIVGALYVFAMGLGFIKAGPLQVCVGMALNLAVSFCFARSKLRISFDRE</sequence>
<feature type="transmembrane region" description="Helical" evidence="8">
    <location>
        <begin position="362"/>
        <end position="380"/>
    </location>
</feature>
<evidence type="ECO:0000256" key="1">
    <source>
        <dbReference type="ARBA" id="ARBA00004141"/>
    </source>
</evidence>
<dbReference type="PROSITE" id="PS50283">
    <property type="entry name" value="NA_SOLUT_SYMP_3"/>
    <property type="match status" value="1"/>
</dbReference>
<keyword evidence="6 8" id="KW-0472">Membrane</keyword>
<proteinExistence type="inferred from homology"/>
<keyword evidence="10" id="KW-1185">Reference proteome</keyword>
<dbReference type="InterPro" id="IPR038377">
    <property type="entry name" value="Na/Glc_symporter_sf"/>
</dbReference>
<dbReference type="PANTHER" id="PTHR48086">
    <property type="entry name" value="SODIUM/PROLINE SYMPORTER-RELATED"/>
    <property type="match status" value="1"/>
</dbReference>
<keyword evidence="4 8" id="KW-0812">Transmembrane</keyword>
<feature type="transmembrane region" description="Helical" evidence="8">
    <location>
        <begin position="386"/>
        <end position="406"/>
    </location>
</feature>
<protein>
    <submittedName>
        <fullName evidence="9">Sodium:solute symporter family protein</fullName>
    </submittedName>
</protein>
<feature type="transmembrane region" description="Helical" evidence="8">
    <location>
        <begin position="155"/>
        <end position="177"/>
    </location>
</feature>
<evidence type="ECO:0000313" key="9">
    <source>
        <dbReference type="EMBL" id="MCQ4636215.1"/>
    </source>
</evidence>
<accession>A0ABT1RLZ4</accession>
<feature type="transmembrane region" description="Helical" evidence="8">
    <location>
        <begin position="39"/>
        <end position="62"/>
    </location>
</feature>
<evidence type="ECO:0000256" key="7">
    <source>
        <dbReference type="RuleBase" id="RU362091"/>
    </source>
</evidence>
<evidence type="ECO:0000256" key="3">
    <source>
        <dbReference type="ARBA" id="ARBA00022448"/>
    </source>
</evidence>
<evidence type="ECO:0000256" key="8">
    <source>
        <dbReference type="SAM" id="Phobius"/>
    </source>
</evidence>
<comment type="subcellular location">
    <subcellularLocation>
        <location evidence="1">Membrane</location>
        <topology evidence="1">Multi-pass membrane protein</topology>
    </subcellularLocation>
</comment>
<dbReference type="InterPro" id="IPR050277">
    <property type="entry name" value="Sodium:Solute_Symporter"/>
</dbReference>
<evidence type="ECO:0000256" key="6">
    <source>
        <dbReference type="ARBA" id="ARBA00023136"/>
    </source>
</evidence>
<dbReference type="CDD" id="cd10322">
    <property type="entry name" value="SLC5sbd"/>
    <property type="match status" value="1"/>
</dbReference>
<dbReference type="Proteomes" id="UP001524502">
    <property type="component" value="Unassembled WGS sequence"/>
</dbReference>
<keyword evidence="5 8" id="KW-1133">Transmembrane helix</keyword>
<feature type="transmembrane region" description="Helical" evidence="8">
    <location>
        <begin position="228"/>
        <end position="245"/>
    </location>
</feature>
<dbReference type="PANTHER" id="PTHR48086:SF7">
    <property type="entry name" value="SODIUM-SOLUTE SYMPORTER-RELATED"/>
    <property type="match status" value="1"/>
</dbReference>
<name>A0ABT1RLZ4_9FIRM</name>
<evidence type="ECO:0000256" key="4">
    <source>
        <dbReference type="ARBA" id="ARBA00022692"/>
    </source>
</evidence>
<comment type="similarity">
    <text evidence="2 7">Belongs to the sodium:solute symporter (SSF) (TC 2.A.21) family.</text>
</comment>
<evidence type="ECO:0000256" key="5">
    <source>
        <dbReference type="ARBA" id="ARBA00022989"/>
    </source>
</evidence>
<evidence type="ECO:0000256" key="2">
    <source>
        <dbReference type="ARBA" id="ARBA00006434"/>
    </source>
</evidence>
<dbReference type="InterPro" id="IPR001734">
    <property type="entry name" value="Na/solute_symporter"/>
</dbReference>
<feature type="transmembrane region" description="Helical" evidence="8">
    <location>
        <begin position="189"/>
        <end position="208"/>
    </location>
</feature>
<feature type="transmembrane region" description="Helical" evidence="8">
    <location>
        <begin position="74"/>
        <end position="92"/>
    </location>
</feature>
<organism evidence="9 10">
    <name type="scientific">Anaerovorax odorimutans</name>
    <dbReference type="NCBI Taxonomy" id="109327"/>
    <lineage>
        <taxon>Bacteria</taxon>
        <taxon>Bacillati</taxon>
        <taxon>Bacillota</taxon>
        <taxon>Clostridia</taxon>
        <taxon>Peptostreptococcales</taxon>
        <taxon>Anaerovoracaceae</taxon>
        <taxon>Anaerovorax</taxon>
    </lineage>
</organism>
<dbReference type="Pfam" id="PF00474">
    <property type="entry name" value="SSF"/>
    <property type="match status" value="1"/>
</dbReference>